<feature type="region of interest" description="Disordered" evidence="1">
    <location>
        <begin position="97"/>
        <end position="121"/>
    </location>
</feature>
<organism evidence="2 3">
    <name type="scientific">Reticulomyxa filosa</name>
    <dbReference type="NCBI Taxonomy" id="46433"/>
    <lineage>
        <taxon>Eukaryota</taxon>
        <taxon>Sar</taxon>
        <taxon>Rhizaria</taxon>
        <taxon>Retaria</taxon>
        <taxon>Foraminifera</taxon>
        <taxon>Monothalamids</taxon>
        <taxon>Reticulomyxidae</taxon>
        <taxon>Reticulomyxa</taxon>
    </lineage>
</organism>
<feature type="region of interest" description="Disordered" evidence="1">
    <location>
        <begin position="153"/>
        <end position="197"/>
    </location>
</feature>
<proteinExistence type="predicted"/>
<evidence type="ECO:0000313" key="2">
    <source>
        <dbReference type="EMBL" id="ETO17857.1"/>
    </source>
</evidence>
<dbReference type="AlphaFoldDB" id="X6MWJ7"/>
<feature type="compositionally biased region" description="Basic and acidic residues" evidence="1">
    <location>
        <begin position="177"/>
        <end position="197"/>
    </location>
</feature>
<name>X6MWJ7_RETFI</name>
<sequence>MHIQNEIKIEEIIIKSRDFTSEWKNKQASVSSDANENISSKDYEVQIEQILNNEVVMNRQLKLALTLPGEVFLSQFLVSLFSTQATTILSHRRPSLDLDASTSDTKFKKKGEKESNQDRMPTLATVVFNDHSQTNSFSSNDGNEYLEQIDKVEKPSEQSPPQFEEGPFNENQASKQTSDENTRPEENTMTKEDTVQKTDVKFILKRGSFFLIL</sequence>
<reference evidence="2 3" key="1">
    <citation type="journal article" date="2013" name="Curr. Biol.">
        <title>The Genome of the Foraminiferan Reticulomyxa filosa.</title>
        <authorList>
            <person name="Glockner G."/>
            <person name="Hulsmann N."/>
            <person name="Schleicher M."/>
            <person name="Noegel A.A."/>
            <person name="Eichinger L."/>
            <person name="Gallinger C."/>
            <person name="Pawlowski J."/>
            <person name="Sierra R."/>
            <person name="Euteneuer U."/>
            <person name="Pillet L."/>
            <person name="Moustafa A."/>
            <person name="Platzer M."/>
            <person name="Groth M."/>
            <person name="Szafranski K."/>
            <person name="Schliwa M."/>
        </authorList>
    </citation>
    <scope>NUCLEOTIDE SEQUENCE [LARGE SCALE GENOMIC DNA]</scope>
</reference>
<keyword evidence="3" id="KW-1185">Reference proteome</keyword>
<comment type="caution">
    <text evidence="2">The sequence shown here is derived from an EMBL/GenBank/DDBJ whole genome shotgun (WGS) entry which is preliminary data.</text>
</comment>
<dbReference type="Proteomes" id="UP000023152">
    <property type="component" value="Unassembled WGS sequence"/>
</dbReference>
<accession>X6MWJ7</accession>
<evidence type="ECO:0000256" key="1">
    <source>
        <dbReference type="SAM" id="MobiDB-lite"/>
    </source>
</evidence>
<dbReference type="EMBL" id="ASPP01015865">
    <property type="protein sequence ID" value="ETO17857.1"/>
    <property type="molecule type" value="Genomic_DNA"/>
</dbReference>
<gene>
    <name evidence="2" type="ORF">RFI_19452</name>
</gene>
<protein>
    <submittedName>
        <fullName evidence="2">Uncharacterized protein</fullName>
    </submittedName>
</protein>
<evidence type="ECO:0000313" key="3">
    <source>
        <dbReference type="Proteomes" id="UP000023152"/>
    </source>
</evidence>